<proteinExistence type="inferred from homology"/>
<evidence type="ECO:0000313" key="10">
    <source>
        <dbReference type="Proteomes" id="UP000295431"/>
    </source>
</evidence>
<dbReference type="Pfam" id="PF08281">
    <property type="entry name" value="Sigma70_r4_2"/>
    <property type="match status" value="1"/>
</dbReference>
<feature type="region of interest" description="Disordered" evidence="6">
    <location>
        <begin position="258"/>
        <end position="335"/>
    </location>
</feature>
<comment type="similarity">
    <text evidence="1">Belongs to the sigma-70 factor family. ECF subfamily.</text>
</comment>
<keyword evidence="4" id="KW-0238">DNA-binding</keyword>
<dbReference type="PANTHER" id="PTHR43133">
    <property type="entry name" value="RNA POLYMERASE ECF-TYPE SIGMA FACTO"/>
    <property type="match status" value="1"/>
</dbReference>
<gene>
    <name evidence="9" type="ORF">E1284_16685</name>
</gene>
<dbReference type="Gene3D" id="1.10.10.10">
    <property type="entry name" value="Winged helix-like DNA-binding domain superfamily/Winged helix DNA-binding domain"/>
    <property type="match status" value="1"/>
</dbReference>
<dbReference type="Gene3D" id="1.10.1740.10">
    <property type="match status" value="1"/>
</dbReference>
<evidence type="ECO:0000256" key="7">
    <source>
        <dbReference type="SAM" id="Phobius"/>
    </source>
</evidence>
<keyword evidence="2" id="KW-0805">Transcription regulation</keyword>
<accession>A0A4R4NYA6</accession>
<dbReference type="InterPro" id="IPR013249">
    <property type="entry name" value="RNA_pol_sigma70_r4_t2"/>
</dbReference>
<dbReference type="RefSeq" id="WP_131940011.1">
    <property type="nucleotide sequence ID" value="NZ_SMJW01000075.1"/>
</dbReference>
<protein>
    <submittedName>
        <fullName evidence="9">RNA polymerase sigma factor</fullName>
    </submittedName>
</protein>
<dbReference type="Proteomes" id="UP000295431">
    <property type="component" value="Unassembled WGS sequence"/>
</dbReference>
<keyword evidence="10" id="KW-1185">Reference proteome</keyword>
<evidence type="ECO:0000256" key="2">
    <source>
        <dbReference type="ARBA" id="ARBA00023015"/>
    </source>
</evidence>
<keyword evidence="5" id="KW-0804">Transcription</keyword>
<dbReference type="EMBL" id="SMJW01000075">
    <property type="protein sequence ID" value="TDC14891.1"/>
    <property type="molecule type" value="Genomic_DNA"/>
</dbReference>
<keyword evidence="7" id="KW-0472">Membrane</keyword>
<sequence length="335" mass="34881">MHGDLETLYDAHAHRLYAHCWSLLGDQGAADALRETLTRAMRNPPRGETVLWLHHLARTVCAERGAFGGRGRPVFAQAATDPLLDGIGNLSAGHREALLLSAGQWLEVRDIAAALDISPGSVRELLHEARTALESFVLDVLIRGHADPGEHMDVIAAFEKGRLPHLLARRASIWAPAPLRDQVLAAAERDEAGGVQAEPVAPADHLVVIDSATEAAAAKRERSRRRRAALKGVGGVTGVAATVAAGLVMTWPSSGGGTLSAIGPHEGSTRPAPVPAGGVTDGTPETPDTGANSAAPTRTPTPTTEERAPVTEKPAPSDGGAADPTTTPEHDAPPT</sequence>
<keyword evidence="7" id="KW-1133">Transmembrane helix</keyword>
<dbReference type="GO" id="GO:0016987">
    <property type="term" value="F:sigma factor activity"/>
    <property type="evidence" value="ECO:0007669"/>
    <property type="project" value="UniProtKB-KW"/>
</dbReference>
<keyword evidence="7" id="KW-0812">Transmembrane</keyword>
<evidence type="ECO:0000259" key="8">
    <source>
        <dbReference type="Pfam" id="PF08281"/>
    </source>
</evidence>
<evidence type="ECO:0000256" key="3">
    <source>
        <dbReference type="ARBA" id="ARBA00023082"/>
    </source>
</evidence>
<dbReference type="SUPFAM" id="SSF88659">
    <property type="entry name" value="Sigma3 and sigma4 domains of RNA polymerase sigma factors"/>
    <property type="match status" value="1"/>
</dbReference>
<dbReference type="InterPro" id="IPR013324">
    <property type="entry name" value="RNA_pol_sigma_r3/r4-like"/>
</dbReference>
<dbReference type="InterPro" id="IPR036388">
    <property type="entry name" value="WH-like_DNA-bd_sf"/>
</dbReference>
<feature type="domain" description="RNA polymerase sigma factor 70 region 4 type 2" evidence="8">
    <location>
        <begin position="85"/>
        <end position="133"/>
    </location>
</feature>
<keyword evidence="3" id="KW-0731">Sigma factor</keyword>
<dbReference type="InterPro" id="IPR039425">
    <property type="entry name" value="RNA_pol_sigma-70-like"/>
</dbReference>
<dbReference type="AlphaFoldDB" id="A0A4R4NYA6"/>
<comment type="caution">
    <text evidence="9">The sequence shown here is derived from an EMBL/GenBank/DDBJ whole genome shotgun (WGS) entry which is preliminary data.</text>
</comment>
<dbReference type="OrthoDB" id="3492533at2"/>
<evidence type="ECO:0000256" key="1">
    <source>
        <dbReference type="ARBA" id="ARBA00010641"/>
    </source>
</evidence>
<feature type="non-terminal residue" evidence="9">
    <location>
        <position position="335"/>
    </location>
</feature>
<dbReference type="SUPFAM" id="SSF88946">
    <property type="entry name" value="Sigma2 domain of RNA polymerase sigma factors"/>
    <property type="match status" value="1"/>
</dbReference>
<dbReference type="PANTHER" id="PTHR43133:SF52">
    <property type="entry name" value="ECF RNA POLYMERASE SIGMA FACTOR SIGL"/>
    <property type="match status" value="1"/>
</dbReference>
<organism evidence="9 10">
    <name type="scientific">Actinomadura bangladeshensis</name>
    <dbReference type="NCBI Taxonomy" id="453573"/>
    <lineage>
        <taxon>Bacteria</taxon>
        <taxon>Bacillati</taxon>
        <taxon>Actinomycetota</taxon>
        <taxon>Actinomycetes</taxon>
        <taxon>Streptosporangiales</taxon>
        <taxon>Thermomonosporaceae</taxon>
        <taxon>Actinomadura</taxon>
    </lineage>
</organism>
<evidence type="ECO:0000256" key="5">
    <source>
        <dbReference type="ARBA" id="ARBA00023163"/>
    </source>
</evidence>
<evidence type="ECO:0000256" key="4">
    <source>
        <dbReference type="ARBA" id="ARBA00023125"/>
    </source>
</evidence>
<dbReference type="InterPro" id="IPR013325">
    <property type="entry name" value="RNA_pol_sigma_r2"/>
</dbReference>
<evidence type="ECO:0000256" key="6">
    <source>
        <dbReference type="SAM" id="MobiDB-lite"/>
    </source>
</evidence>
<feature type="transmembrane region" description="Helical" evidence="7">
    <location>
        <begin position="228"/>
        <end position="251"/>
    </location>
</feature>
<dbReference type="GO" id="GO:0003677">
    <property type="term" value="F:DNA binding"/>
    <property type="evidence" value="ECO:0007669"/>
    <property type="project" value="UniProtKB-KW"/>
</dbReference>
<reference evidence="9 10" key="1">
    <citation type="submission" date="2019-03" db="EMBL/GenBank/DDBJ databases">
        <title>Draft genome sequences of novel Actinobacteria.</title>
        <authorList>
            <person name="Sahin N."/>
            <person name="Ay H."/>
            <person name="Saygin H."/>
        </authorList>
    </citation>
    <scope>NUCLEOTIDE SEQUENCE [LARGE SCALE GENOMIC DNA]</scope>
    <source>
        <strain evidence="9 10">DSM 45347</strain>
    </source>
</reference>
<feature type="compositionally biased region" description="Low complexity" evidence="6">
    <location>
        <begin position="294"/>
        <end position="303"/>
    </location>
</feature>
<evidence type="ECO:0000313" key="9">
    <source>
        <dbReference type="EMBL" id="TDC14891.1"/>
    </source>
</evidence>
<dbReference type="GO" id="GO:0006352">
    <property type="term" value="P:DNA-templated transcription initiation"/>
    <property type="evidence" value="ECO:0007669"/>
    <property type="project" value="InterPro"/>
</dbReference>
<name>A0A4R4NYA6_9ACTN</name>